<dbReference type="SUPFAM" id="SSF140683">
    <property type="entry name" value="SP0561-like"/>
    <property type="match status" value="1"/>
</dbReference>
<dbReference type="InterPro" id="IPR038062">
    <property type="entry name" value="ScdA-like_N_sf"/>
</dbReference>
<sequence>MKTIDGNRTVYDLIQEYPELKPILVKIGFKPLTNDKMLNTVGRMMPLNNGAKQIKLSLDDLKEALQKEGFDLQV</sequence>
<dbReference type="EMBL" id="DXAZ01000016">
    <property type="protein sequence ID" value="HIZ70385.1"/>
    <property type="molecule type" value="Genomic_DNA"/>
</dbReference>
<dbReference type="Proteomes" id="UP000824106">
    <property type="component" value="Unassembled WGS sequence"/>
</dbReference>
<comment type="caution">
    <text evidence="2">The sequence shown here is derived from an EMBL/GenBank/DDBJ whole genome shotgun (WGS) entry which is preliminary data.</text>
</comment>
<proteinExistence type="predicted"/>
<gene>
    <name evidence="2" type="ORF">H9808_01195</name>
</gene>
<dbReference type="Pfam" id="PF08984">
    <property type="entry name" value="DUF1858"/>
    <property type="match status" value="1"/>
</dbReference>
<reference evidence="2" key="2">
    <citation type="submission" date="2021-04" db="EMBL/GenBank/DDBJ databases">
        <authorList>
            <person name="Gilroy R."/>
        </authorList>
    </citation>
    <scope>NUCLEOTIDE SEQUENCE</scope>
    <source>
        <strain evidence="2">CHK169-4300</strain>
    </source>
</reference>
<evidence type="ECO:0000313" key="3">
    <source>
        <dbReference type="Proteomes" id="UP000824106"/>
    </source>
</evidence>
<dbReference type="InterPro" id="IPR015077">
    <property type="entry name" value="DUF1858"/>
</dbReference>
<evidence type="ECO:0000313" key="2">
    <source>
        <dbReference type="EMBL" id="HIZ70385.1"/>
    </source>
</evidence>
<organism evidence="2 3">
    <name type="scientific">Candidatus Atopostipes pullistercoris</name>
    <dbReference type="NCBI Taxonomy" id="2838467"/>
    <lineage>
        <taxon>Bacteria</taxon>
        <taxon>Bacillati</taxon>
        <taxon>Bacillota</taxon>
        <taxon>Bacilli</taxon>
        <taxon>Lactobacillales</taxon>
        <taxon>Carnobacteriaceae</taxon>
        <taxon>Atopostipes</taxon>
    </lineage>
</organism>
<dbReference type="Gene3D" id="1.10.3910.10">
    <property type="entry name" value="SP0561-like"/>
    <property type="match status" value="1"/>
</dbReference>
<evidence type="ECO:0000259" key="1">
    <source>
        <dbReference type="Pfam" id="PF08984"/>
    </source>
</evidence>
<dbReference type="AlphaFoldDB" id="A0A9D2JWN3"/>
<protein>
    <submittedName>
        <fullName evidence="2">DUF1858 domain-containing protein</fullName>
    </submittedName>
</protein>
<name>A0A9D2JWN3_9LACT</name>
<reference evidence="2" key="1">
    <citation type="journal article" date="2021" name="PeerJ">
        <title>Extensive microbial diversity within the chicken gut microbiome revealed by metagenomics and culture.</title>
        <authorList>
            <person name="Gilroy R."/>
            <person name="Ravi A."/>
            <person name="Getino M."/>
            <person name="Pursley I."/>
            <person name="Horton D.L."/>
            <person name="Alikhan N.F."/>
            <person name="Baker D."/>
            <person name="Gharbi K."/>
            <person name="Hall N."/>
            <person name="Watson M."/>
            <person name="Adriaenssens E.M."/>
            <person name="Foster-Nyarko E."/>
            <person name="Jarju S."/>
            <person name="Secka A."/>
            <person name="Antonio M."/>
            <person name="Oren A."/>
            <person name="Chaudhuri R.R."/>
            <person name="La Ragione R."/>
            <person name="Hildebrand F."/>
            <person name="Pallen M.J."/>
        </authorList>
    </citation>
    <scope>NUCLEOTIDE SEQUENCE</scope>
    <source>
        <strain evidence="2">CHK169-4300</strain>
    </source>
</reference>
<feature type="domain" description="DUF1858" evidence="1">
    <location>
        <begin position="4"/>
        <end position="61"/>
    </location>
</feature>
<accession>A0A9D2JWN3</accession>